<keyword evidence="3" id="KW-0067">ATP-binding</keyword>
<dbReference type="PANTHER" id="PTHR35526:SF3">
    <property type="entry name" value="ANTI-SIGMA-F FACTOR RSBW"/>
    <property type="match status" value="1"/>
</dbReference>
<dbReference type="EMBL" id="MZGT01000100">
    <property type="protein sequence ID" value="OPJ57356.1"/>
    <property type="molecule type" value="Genomic_DNA"/>
</dbReference>
<dbReference type="Gene3D" id="3.30.565.10">
    <property type="entry name" value="Histidine kinase-like ATPase, C-terminal domain"/>
    <property type="match status" value="1"/>
</dbReference>
<dbReference type="EMBL" id="WSRQ01000038">
    <property type="protein sequence ID" value="MVX65803.1"/>
    <property type="molecule type" value="Genomic_DNA"/>
</dbReference>
<comment type="caution">
    <text evidence="4">The sequence shown here is derived from an EMBL/GenBank/DDBJ whole genome shotgun (WGS) entry which is preliminary data.</text>
</comment>
<dbReference type="Proteomes" id="UP000656077">
    <property type="component" value="Unassembled WGS sequence"/>
</dbReference>
<keyword evidence="3" id="KW-0547">Nucleotide-binding</keyword>
<dbReference type="Proteomes" id="UP000191056">
    <property type="component" value="Unassembled WGS sequence"/>
</dbReference>
<keyword evidence="6" id="KW-1185">Reference proteome</keyword>
<evidence type="ECO:0000313" key="5">
    <source>
        <dbReference type="EMBL" id="RII32254.1"/>
    </source>
</evidence>
<dbReference type="CDD" id="cd16936">
    <property type="entry name" value="HATPase_RsbW-like"/>
    <property type="match status" value="1"/>
</dbReference>
<evidence type="ECO:0000313" key="7">
    <source>
        <dbReference type="Proteomes" id="UP000265930"/>
    </source>
</evidence>
<name>A0A1V4IBP1_9CLOT</name>
<dbReference type="InterPro" id="IPR050267">
    <property type="entry name" value="Anti-sigma-factor_SerPK"/>
</dbReference>
<protein>
    <submittedName>
        <fullName evidence="3">ATP-binding protein</fullName>
    </submittedName>
    <submittedName>
        <fullName evidence="4">Anti-sigma F factor</fullName>
        <ecNumber evidence="4">2.7.11.1</ecNumber>
    </submittedName>
</protein>
<dbReference type="EC" id="2.7.11.1" evidence="4"/>
<evidence type="ECO:0000313" key="3">
    <source>
        <dbReference type="EMBL" id="MVX65803.1"/>
    </source>
</evidence>
<dbReference type="EMBL" id="QXDJ01000008">
    <property type="protein sequence ID" value="RII32254.1"/>
    <property type="molecule type" value="Genomic_DNA"/>
</dbReference>
<evidence type="ECO:0000313" key="6">
    <source>
        <dbReference type="Proteomes" id="UP000191056"/>
    </source>
</evidence>
<keyword evidence="1" id="KW-0418">Kinase</keyword>
<organism evidence="4 6">
    <name type="scientific">Clostridium chromiireducens</name>
    <dbReference type="NCBI Taxonomy" id="225345"/>
    <lineage>
        <taxon>Bacteria</taxon>
        <taxon>Bacillati</taxon>
        <taxon>Bacillota</taxon>
        <taxon>Clostridia</taxon>
        <taxon>Eubacteriales</taxon>
        <taxon>Clostridiaceae</taxon>
        <taxon>Clostridium</taxon>
    </lineage>
</organism>
<proteinExistence type="predicted"/>
<dbReference type="GO" id="GO:0004674">
    <property type="term" value="F:protein serine/threonine kinase activity"/>
    <property type="evidence" value="ECO:0007669"/>
    <property type="project" value="UniProtKB-KW"/>
</dbReference>
<dbReference type="PANTHER" id="PTHR35526">
    <property type="entry name" value="ANTI-SIGMA-F FACTOR RSBW-RELATED"/>
    <property type="match status" value="1"/>
</dbReference>
<gene>
    <name evidence="4" type="primary">spoIIAB_2</name>
    <name evidence="4" type="ORF">CLCHR_44530</name>
    <name evidence="5" type="ORF">D2A34_23805</name>
    <name evidence="3" type="ORF">GKZ28_19170</name>
</gene>
<dbReference type="Pfam" id="PF13581">
    <property type="entry name" value="HATPase_c_2"/>
    <property type="match status" value="1"/>
</dbReference>
<accession>A0A1V4IBP1</accession>
<dbReference type="AlphaFoldDB" id="A0A1V4IBP1"/>
<dbReference type="Proteomes" id="UP000265930">
    <property type="component" value="Unassembled WGS sequence"/>
</dbReference>
<dbReference type="OrthoDB" id="2620581at2"/>
<evidence type="ECO:0000313" key="4">
    <source>
        <dbReference type="EMBL" id="OPJ57356.1"/>
    </source>
</evidence>
<dbReference type="InterPro" id="IPR003594">
    <property type="entry name" value="HATPase_dom"/>
</dbReference>
<dbReference type="RefSeq" id="WP_079442065.1">
    <property type="nucleotide sequence ID" value="NZ_WSRQ01000038.1"/>
</dbReference>
<dbReference type="InterPro" id="IPR036890">
    <property type="entry name" value="HATPase_C_sf"/>
</dbReference>
<reference evidence="3" key="3">
    <citation type="submission" date="2019-12" db="EMBL/GenBank/DDBJ databases">
        <title>Microbes associate with the intestines of laboratory mice.</title>
        <authorList>
            <person name="Navarre W."/>
            <person name="Wong E."/>
        </authorList>
    </citation>
    <scope>NUCLEOTIDE SEQUENCE</scope>
    <source>
        <strain evidence="3">NM79_F5</strain>
    </source>
</reference>
<sequence length="133" mass="15206">MSDTSGKVVFYGVSETSQKLDYIMKALELRNQHFEIKLIISEAITNAYTHGNNSDKNKPIYVEWEVKDNLLSIKVEDCGQGVKDKKLHEEISEEKILDESGRGLFIINSYADELIFSGNTIIMKKYLLQDIND</sequence>
<keyword evidence="4" id="KW-0808">Transferase</keyword>
<feature type="domain" description="Histidine kinase/HSP90-like ATPase" evidence="2">
    <location>
        <begin position="34"/>
        <end position="125"/>
    </location>
</feature>
<dbReference type="SUPFAM" id="SSF55874">
    <property type="entry name" value="ATPase domain of HSP90 chaperone/DNA topoisomerase II/histidine kinase"/>
    <property type="match status" value="1"/>
</dbReference>
<reference evidence="4 6" key="1">
    <citation type="submission" date="2017-03" db="EMBL/GenBank/DDBJ databases">
        <title>Genome sequence of Clostridium chromiireducens DSM 23318.</title>
        <authorList>
            <person name="Poehlein A."/>
            <person name="Daniel R."/>
        </authorList>
    </citation>
    <scope>NUCLEOTIDE SEQUENCE [LARGE SCALE GENOMIC DNA]</scope>
    <source>
        <strain evidence="4 6">DSM 23318</strain>
    </source>
</reference>
<evidence type="ECO:0000259" key="2">
    <source>
        <dbReference type="Pfam" id="PF13581"/>
    </source>
</evidence>
<keyword evidence="1" id="KW-0723">Serine/threonine-protein kinase</keyword>
<dbReference type="STRING" id="225345.CLCHR_44530"/>
<reference evidence="5 7" key="2">
    <citation type="submission" date="2018-08" db="EMBL/GenBank/DDBJ databases">
        <title>Genome of Clostridium chromiireducens C1, DSM12136.</title>
        <authorList>
            <person name="Xing M."/>
            <person name="Wei Y."/>
            <person name="Ang E.L."/>
            <person name="Zhao H."/>
            <person name="Zhang Y."/>
        </authorList>
    </citation>
    <scope>NUCLEOTIDE SEQUENCE [LARGE SCALE GENOMIC DNA]</scope>
    <source>
        <strain evidence="5 7">C1</strain>
    </source>
</reference>
<evidence type="ECO:0000256" key="1">
    <source>
        <dbReference type="ARBA" id="ARBA00022527"/>
    </source>
</evidence>
<dbReference type="GO" id="GO:0005524">
    <property type="term" value="F:ATP binding"/>
    <property type="evidence" value="ECO:0007669"/>
    <property type="project" value="UniProtKB-KW"/>
</dbReference>